<name>A0ABP9H5S4_9ACTN</name>
<keyword evidence="2" id="KW-1185">Reference proteome</keyword>
<organism evidence="1 2">
    <name type="scientific">Yinghuangia aomiensis</name>
    <dbReference type="NCBI Taxonomy" id="676205"/>
    <lineage>
        <taxon>Bacteria</taxon>
        <taxon>Bacillati</taxon>
        <taxon>Actinomycetota</taxon>
        <taxon>Actinomycetes</taxon>
        <taxon>Kitasatosporales</taxon>
        <taxon>Streptomycetaceae</taxon>
        <taxon>Yinghuangia</taxon>
    </lineage>
</organism>
<dbReference type="Proteomes" id="UP001500466">
    <property type="component" value="Unassembled WGS sequence"/>
</dbReference>
<reference evidence="2" key="1">
    <citation type="journal article" date="2019" name="Int. J. Syst. Evol. Microbiol.">
        <title>The Global Catalogue of Microorganisms (GCM) 10K type strain sequencing project: providing services to taxonomists for standard genome sequencing and annotation.</title>
        <authorList>
            <consortium name="The Broad Institute Genomics Platform"/>
            <consortium name="The Broad Institute Genome Sequencing Center for Infectious Disease"/>
            <person name="Wu L."/>
            <person name="Ma J."/>
        </authorList>
    </citation>
    <scope>NUCLEOTIDE SEQUENCE [LARGE SCALE GENOMIC DNA]</scope>
    <source>
        <strain evidence="2">JCM 17986</strain>
    </source>
</reference>
<evidence type="ECO:0000313" key="2">
    <source>
        <dbReference type="Proteomes" id="UP001500466"/>
    </source>
</evidence>
<gene>
    <name evidence="1" type="ORF">GCM10023205_25700</name>
</gene>
<comment type="caution">
    <text evidence="1">The sequence shown here is derived from an EMBL/GenBank/DDBJ whole genome shotgun (WGS) entry which is preliminary data.</text>
</comment>
<accession>A0ABP9H5S4</accession>
<sequence length="63" mass="6938">MLTPRAALPAKSRCARLERGGERVLLRYCSADIEKFAADMLLLEGDYARRLRPSAGSPTLSSE</sequence>
<protein>
    <submittedName>
        <fullName evidence="1">Uncharacterized protein</fullName>
    </submittedName>
</protein>
<proteinExistence type="predicted"/>
<evidence type="ECO:0000313" key="1">
    <source>
        <dbReference type="EMBL" id="GAA4961153.1"/>
    </source>
</evidence>
<dbReference type="EMBL" id="BAABHS010000008">
    <property type="protein sequence ID" value="GAA4961153.1"/>
    <property type="molecule type" value="Genomic_DNA"/>
</dbReference>